<dbReference type="Proteomes" id="UP000663860">
    <property type="component" value="Unassembled WGS sequence"/>
</dbReference>
<reference evidence="3" key="1">
    <citation type="submission" date="2021-02" db="EMBL/GenBank/DDBJ databases">
        <authorList>
            <person name="Nowell W R."/>
        </authorList>
    </citation>
    <scope>NUCLEOTIDE SEQUENCE</scope>
</reference>
<proteinExistence type="predicted"/>
<dbReference type="EMBL" id="CAJNOE010000012">
    <property type="protein sequence ID" value="CAF0726657.1"/>
    <property type="molecule type" value="Genomic_DNA"/>
</dbReference>
<sequence length="318" mass="37026">MSKRQAKLLLFDCEDERASLFDDISVFQQLPSNYECCLFWNKNNQAVTVKFNQLRNNQRIYLYPSDIGDTSKSGINTLTNVIGEYAYWYHSIIIVHGHDDIYNKVMKNFNACCGRKVIRQRKIQYPTIQALQELFIELDNQNKKPNHAAPKPVKKMPPKASVSRSLSIPEQCCLKCSKKFESISELNEHNQAKHQSNRVYICACSFKCGTESEFKRHQRERREIIDNQGVISCLNTGEPVEIYLTPDSAPLIFLDGKMNACVFECHRRWFTPVELMRHLKGQHANQIDIRIRCCDDDIMYSMDGFRAHIEFLHEYGAR</sequence>
<keyword evidence="1" id="KW-0479">Metal-binding</keyword>
<accession>A0A813MUZ0</accession>
<evidence type="ECO:0000313" key="5">
    <source>
        <dbReference type="Proteomes" id="UP000663860"/>
    </source>
</evidence>
<organism evidence="3 5">
    <name type="scientific">Adineta steineri</name>
    <dbReference type="NCBI Taxonomy" id="433720"/>
    <lineage>
        <taxon>Eukaryota</taxon>
        <taxon>Metazoa</taxon>
        <taxon>Spiralia</taxon>
        <taxon>Gnathifera</taxon>
        <taxon>Rotifera</taxon>
        <taxon>Eurotatoria</taxon>
        <taxon>Bdelloidea</taxon>
        <taxon>Adinetida</taxon>
        <taxon>Adinetidae</taxon>
        <taxon>Adineta</taxon>
    </lineage>
</organism>
<keyword evidence="1" id="KW-0862">Zinc</keyword>
<feature type="domain" description="C2H2-type" evidence="2">
    <location>
        <begin position="170"/>
        <end position="199"/>
    </location>
</feature>
<keyword evidence="1" id="KW-0863">Zinc-finger</keyword>
<evidence type="ECO:0000313" key="4">
    <source>
        <dbReference type="EMBL" id="CAF3897138.1"/>
    </source>
</evidence>
<evidence type="ECO:0000259" key="2">
    <source>
        <dbReference type="PROSITE" id="PS50157"/>
    </source>
</evidence>
<evidence type="ECO:0000313" key="3">
    <source>
        <dbReference type="EMBL" id="CAF0726657.1"/>
    </source>
</evidence>
<gene>
    <name evidence="3" type="ORF">IZO911_LOCUS2484</name>
    <name evidence="4" type="ORF">KXQ929_LOCUS22609</name>
</gene>
<dbReference type="PROSITE" id="PS50157">
    <property type="entry name" value="ZINC_FINGER_C2H2_2"/>
    <property type="match status" value="1"/>
</dbReference>
<comment type="caution">
    <text evidence="3">The sequence shown here is derived from an EMBL/GenBank/DDBJ whole genome shotgun (WGS) entry which is preliminary data.</text>
</comment>
<dbReference type="PROSITE" id="PS00028">
    <property type="entry name" value="ZINC_FINGER_C2H2_1"/>
    <property type="match status" value="2"/>
</dbReference>
<dbReference type="Proteomes" id="UP000663868">
    <property type="component" value="Unassembled WGS sequence"/>
</dbReference>
<dbReference type="InterPro" id="IPR013087">
    <property type="entry name" value="Znf_C2H2_type"/>
</dbReference>
<dbReference type="AlphaFoldDB" id="A0A813MUZ0"/>
<dbReference type="EMBL" id="CAJOBB010001739">
    <property type="protein sequence ID" value="CAF3897138.1"/>
    <property type="molecule type" value="Genomic_DNA"/>
</dbReference>
<name>A0A813MUZ0_9BILA</name>
<evidence type="ECO:0000256" key="1">
    <source>
        <dbReference type="PROSITE-ProRule" id="PRU00042"/>
    </source>
</evidence>
<dbReference type="GO" id="GO:0008270">
    <property type="term" value="F:zinc ion binding"/>
    <property type="evidence" value="ECO:0007669"/>
    <property type="project" value="UniProtKB-KW"/>
</dbReference>
<protein>
    <recommendedName>
        <fullName evidence="2">C2H2-type domain-containing protein</fullName>
    </recommendedName>
</protein>